<dbReference type="HOGENOM" id="CLU_978829_0_0_11"/>
<feature type="transmembrane region" description="Helical" evidence="1">
    <location>
        <begin position="20"/>
        <end position="38"/>
    </location>
</feature>
<keyword evidence="1" id="KW-0812">Transmembrane</keyword>
<organism evidence="2 3">
    <name type="scientific">Bifidobacterium dentium (strain ATCC 27534 / DSM 20436 / JCM 1195 / Bd1)</name>
    <dbReference type="NCBI Taxonomy" id="401473"/>
    <lineage>
        <taxon>Bacteria</taxon>
        <taxon>Bacillati</taxon>
        <taxon>Actinomycetota</taxon>
        <taxon>Actinomycetes</taxon>
        <taxon>Bifidobacteriales</taxon>
        <taxon>Bifidobacteriaceae</taxon>
        <taxon>Bifidobacterium</taxon>
    </lineage>
</organism>
<dbReference type="AlphaFoldDB" id="D2Q6F6"/>
<feature type="transmembrane region" description="Helical" evidence="1">
    <location>
        <begin position="175"/>
        <end position="201"/>
    </location>
</feature>
<evidence type="ECO:0000313" key="3">
    <source>
        <dbReference type="Proteomes" id="UP000008693"/>
    </source>
</evidence>
<name>D2Q6F6_BIFDB</name>
<dbReference type="Proteomes" id="UP000008693">
    <property type="component" value="Chromosome"/>
</dbReference>
<dbReference type="eggNOG" id="ENOG50329JH">
    <property type="taxonomic scope" value="Bacteria"/>
</dbReference>
<gene>
    <name evidence="2" type="ordered locus">BDP_1945</name>
</gene>
<sequence>MRMVNGSLLCGQIRRGLLSIRFLLVLALAVFMAVFQWWTMRHAGYRLPYHQPTFLDETLLFSTYGSGTTLYQFLFPFLAALAGGSTLAVERRSGRLTFLQARSSYGVVERTSLCSGFLLGALGGVLPYVIDVLLAAAGNPRLSFIDGVESSDADIASFQFILISANGWIYPIYRFNQVLCIVVVGLLMAALSGLFACLAVAISPFVRHRNVEVLVPVAFLLLWWMLPGIIQFSSICSFSSHVEELNPILYLQLDGLETPGANVANLIGIAMTLVGLPTIVAVLCWLQRKRHD</sequence>
<dbReference type="EMBL" id="CP001750">
    <property type="protein sequence ID" value="ADB10521.1"/>
    <property type="molecule type" value="Genomic_DNA"/>
</dbReference>
<keyword evidence="3" id="KW-1185">Reference proteome</keyword>
<feature type="transmembrane region" description="Helical" evidence="1">
    <location>
        <begin position="213"/>
        <end position="242"/>
    </location>
</feature>
<feature type="transmembrane region" description="Helical" evidence="1">
    <location>
        <begin position="262"/>
        <end position="286"/>
    </location>
</feature>
<keyword evidence="1" id="KW-0472">Membrane</keyword>
<evidence type="ECO:0000256" key="1">
    <source>
        <dbReference type="SAM" id="Phobius"/>
    </source>
</evidence>
<feature type="transmembrane region" description="Helical" evidence="1">
    <location>
        <begin position="70"/>
        <end position="89"/>
    </location>
</feature>
<accession>D2Q6F6</accession>
<evidence type="ECO:0000313" key="2">
    <source>
        <dbReference type="EMBL" id="ADB10521.1"/>
    </source>
</evidence>
<reference evidence="2 3" key="1">
    <citation type="journal article" date="2009" name="PLoS Genet.">
        <title>The Bifidobacterium dentium Bd1 genome sequence reflects its genetic adaptation to the human oral cavity.</title>
        <authorList>
            <person name="Ventura M."/>
            <person name="Turroni F."/>
            <person name="Zomer A."/>
            <person name="Foroni E."/>
            <person name="Giubellini V."/>
            <person name="Bottacini F."/>
            <person name="Canchaya C."/>
            <person name="Claesson M.J."/>
            <person name="He F."/>
            <person name="Mantzourani M."/>
            <person name="Mulas L."/>
            <person name="Ferrarini A."/>
            <person name="Gao B."/>
            <person name="Delledonne M."/>
            <person name="Henrissat B."/>
            <person name="Coutinho P."/>
            <person name="Oggioni M."/>
            <person name="Gupta R.S."/>
            <person name="Zhang Z."/>
            <person name="Beighton D."/>
            <person name="Fitzgerald G.F."/>
            <person name="O'Toole P.W."/>
            <person name="van Sinderen D."/>
        </authorList>
    </citation>
    <scope>NUCLEOTIDE SEQUENCE [LARGE SCALE GENOMIC DNA]</scope>
    <source>
        <strain evidence="3">ATCC 27534 / DSM 20436 / JCM 1195 / Bd1</strain>
    </source>
</reference>
<dbReference type="KEGG" id="bde:BDP_1945"/>
<keyword evidence="1" id="KW-1133">Transmembrane helix</keyword>
<feature type="transmembrane region" description="Helical" evidence="1">
    <location>
        <begin position="110"/>
        <end position="130"/>
    </location>
</feature>
<dbReference type="STRING" id="401473.BDP_1945"/>
<protein>
    <submittedName>
        <fullName evidence="2">Uncharacterized protein</fullName>
    </submittedName>
</protein>
<proteinExistence type="predicted"/>